<evidence type="ECO:0000313" key="7">
    <source>
        <dbReference type="EMBL" id="NER27387.1"/>
    </source>
</evidence>
<sequence length="347" mass="39391">MLSKNTQKEDLLEDTFHVTIGESFPDLTADIDVIEELISQHRSPHTRKAYEKDIRLFLTSMSNKPFSRDLVYEFLHLEEKQAKALLLKYKALMLAVGENSTKRSRKKGVRQKPLTEATVNRRLAAVKALVKYARKQGICTYSLEDVEGERTASYRDTSGVEVADIQKMMAIPDRTTLKGKRDYAIMRLLWDNALRASEILQCNIGDLDIPELTLSILGKGKGTQKQHIDLSPKAALALQDWLLARGETNTNSPLFVSVDTPTYGHRLTHTGLYKNIRKIAKTAGIKKTISPHRWRHSAITESLNQNNGNIQATQKLSRHADPKVVNQYDDNRKRLQKNLTYQLADLV</sequence>
<evidence type="ECO:0000259" key="6">
    <source>
        <dbReference type="PROSITE" id="PS51900"/>
    </source>
</evidence>
<dbReference type="InterPro" id="IPR010998">
    <property type="entry name" value="Integrase_recombinase_N"/>
</dbReference>
<feature type="domain" description="Tyr recombinase" evidence="5">
    <location>
        <begin position="155"/>
        <end position="341"/>
    </location>
</feature>
<dbReference type="Gene3D" id="1.10.150.130">
    <property type="match status" value="1"/>
</dbReference>
<reference evidence="7" key="1">
    <citation type="submission" date="2019-11" db="EMBL/GenBank/DDBJ databases">
        <title>Genomic insights into an expanded diversity of filamentous marine cyanobacteria reveals the extraordinary biosynthetic potential of Moorea and Okeania.</title>
        <authorList>
            <person name="Ferreira Leao T."/>
            <person name="Wang M."/>
            <person name="Moss N."/>
            <person name="Da Silva R."/>
            <person name="Sanders J."/>
            <person name="Nurk S."/>
            <person name="Gurevich A."/>
            <person name="Humphrey G."/>
            <person name="Reher R."/>
            <person name="Zhu Q."/>
            <person name="Belda-Ferre P."/>
            <person name="Glukhov E."/>
            <person name="Rex R."/>
            <person name="Dorrestein P.C."/>
            <person name="Knight R."/>
            <person name="Pevzner P."/>
            <person name="Gerwick W.H."/>
            <person name="Gerwick L."/>
        </authorList>
    </citation>
    <scope>NUCLEOTIDE SEQUENCE</scope>
    <source>
        <strain evidence="7">SIO1C4</strain>
    </source>
</reference>
<evidence type="ECO:0000256" key="4">
    <source>
        <dbReference type="PROSITE-ProRule" id="PRU01248"/>
    </source>
</evidence>
<dbReference type="Gene3D" id="1.10.443.10">
    <property type="entry name" value="Intergrase catalytic core"/>
    <property type="match status" value="1"/>
</dbReference>
<gene>
    <name evidence="7" type="ORF">F6J89_07060</name>
</gene>
<dbReference type="Pfam" id="PF00589">
    <property type="entry name" value="Phage_integrase"/>
    <property type="match status" value="1"/>
</dbReference>
<comment type="similarity">
    <text evidence="1">Belongs to the 'phage' integrase family.</text>
</comment>
<dbReference type="GO" id="GO:0015074">
    <property type="term" value="P:DNA integration"/>
    <property type="evidence" value="ECO:0007669"/>
    <property type="project" value="InterPro"/>
</dbReference>
<dbReference type="GO" id="GO:0003677">
    <property type="term" value="F:DNA binding"/>
    <property type="evidence" value="ECO:0007669"/>
    <property type="project" value="UniProtKB-UniRule"/>
</dbReference>
<dbReference type="InterPro" id="IPR011010">
    <property type="entry name" value="DNA_brk_join_enz"/>
</dbReference>
<evidence type="ECO:0000256" key="3">
    <source>
        <dbReference type="ARBA" id="ARBA00023172"/>
    </source>
</evidence>
<evidence type="ECO:0000256" key="1">
    <source>
        <dbReference type="ARBA" id="ARBA00008857"/>
    </source>
</evidence>
<dbReference type="PROSITE" id="PS51898">
    <property type="entry name" value="TYR_RECOMBINASE"/>
    <property type="match status" value="1"/>
</dbReference>
<dbReference type="SUPFAM" id="SSF56349">
    <property type="entry name" value="DNA breaking-rejoining enzymes"/>
    <property type="match status" value="1"/>
</dbReference>
<evidence type="ECO:0000256" key="2">
    <source>
        <dbReference type="ARBA" id="ARBA00023125"/>
    </source>
</evidence>
<dbReference type="PROSITE" id="PS51900">
    <property type="entry name" value="CB"/>
    <property type="match status" value="1"/>
</dbReference>
<dbReference type="PANTHER" id="PTHR30349">
    <property type="entry name" value="PHAGE INTEGRASE-RELATED"/>
    <property type="match status" value="1"/>
</dbReference>
<comment type="caution">
    <text evidence="7">The sequence shown here is derived from an EMBL/GenBank/DDBJ whole genome shotgun (WGS) entry which is preliminary data.</text>
</comment>
<dbReference type="CDD" id="cd01195">
    <property type="entry name" value="INT_C_like_5"/>
    <property type="match status" value="1"/>
</dbReference>
<dbReference type="GO" id="GO:0006310">
    <property type="term" value="P:DNA recombination"/>
    <property type="evidence" value="ECO:0007669"/>
    <property type="project" value="UniProtKB-KW"/>
</dbReference>
<organism evidence="7">
    <name type="scientific">Symploca sp. SIO1C4</name>
    <dbReference type="NCBI Taxonomy" id="2607765"/>
    <lineage>
        <taxon>Bacteria</taxon>
        <taxon>Bacillati</taxon>
        <taxon>Cyanobacteriota</taxon>
        <taxon>Cyanophyceae</taxon>
        <taxon>Coleofasciculales</taxon>
        <taxon>Coleofasciculaceae</taxon>
        <taxon>Symploca</taxon>
    </lineage>
</organism>
<dbReference type="AlphaFoldDB" id="A0A6B3N715"/>
<evidence type="ECO:0000259" key="5">
    <source>
        <dbReference type="PROSITE" id="PS51898"/>
    </source>
</evidence>
<dbReference type="InterPro" id="IPR013762">
    <property type="entry name" value="Integrase-like_cat_sf"/>
</dbReference>
<accession>A0A6B3N715</accession>
<proteinExistence type="inferred from homology"/>
<keyword evidence="3" id="KW-0233">DNA recombination</keyword>
<dbReference type="PANTHER" id="PTHR30349:SF64">
    <property type="entry name" value="PROPHAGE INTEGRASE INTD-RELATED"/>
    <property type="match status" value="1"/>
</dbReference>
<dbReference type="InterPro" id="IPR002104">
    <property type="entry name" value="Integrase_catalytic"/>
</dbReference>
<keyword evidence="2 4" id="KW-0238">DNA-binding</keyword>
<protein>
    <submittedName>
        <fullName evidence="7">Tyrosine-type recombinase/integrase</fullName>
    </submittedName>
</protein>
<dbReference type="InterPro" id="IPR044068">
    <property type="entry name" value="CB"/>
</dbReference>
<name>A0A6B3N715_9CYAN</name>
<dbReference type="EMBL" id="JAAHFQ010000096">
    <property type="protein sequence ID" value="NER27387.1"/>
    <property type="molecule type" value="Genomic_DNA"/>
</dbReference>
<feature type="domain" description="Core-binding (CB)" evidence="6">
    <location>
        <begin position="28"/>
        <end position="134"/>
    </location>
</feature>
<dbReference type="InterPro" id="IPR050090">
    <property type="entry name" value="Tyrosine_recombinase_XerCD"/>
</dbReference>